<comment type="caution">
    <text evidence="2">The sequence shown here is derived from an EMBL/GenBank/DDBJ whole genome shotgun (WGS) entry which is preliminary data.</text>
</comment>
<name>A0A2N3PSI1_9PROT</name>
<protein>
    <submittedName>
        <fullName evidence="2">Uncharacterized protein</fullName>
    </submittedName>
</protein>
<feature type="transmembrane region" description="Helical" evidence="1">
    <location>
        <begin position="35"/>
        <end position="60"/>
    </location>
</feature>
<dbReference type="Proteomes" id="UP000233293">
    <property type="component" value="Unassembled WGS sequence"/>
</dbReference>
<gene>
    <name evidence="2" type="ORF">CWS72_17210</name>
</gene>
<keyword evidence="1" id="KW-0472">Membrane</keyword>
<evidence type="ECO:0000313" key="3">
    <source>
        <dbReference type="Proteomes" id="UP000233293"/>
    </source>
</evidence>
<feature type="transmembrane region" description="Helical" evidence="1">
    <location>
        <begin position="6"/>
        <end position="23"/>
    </location>
</feature>
<organism evidence="2 3">
    <name type="scientific">Telmatospirillum siberiense</name>
    <dbReference type="NCBI Taxonomy" id="382514"/>
    <lineage>
        <taxon>Bacteria</taxon>
        <taxon>Pseudomonadati</taxon>
        <taxon>Pseudomonadota</taxon>
        <taxon>Alphaproteobacteria</taxon>
        <taxon>Rhodospirillales</taxon>
        <taxon>Rhodospirillaceae</taxon>
        <taxon>Telmatospirillum</taxon>
    </lineage>
</organism>
<keyword evidence="3" id="KW-1185">Reference proteome</keyword>
<dbReference type="AlphaFoldDB" id="A0A2N3PSI1"/>
<dbReference type="RefSeq" id="WP_101251857.1">
    <property type="nucleotide sequence ID" value="NZ_PIUM01000021.1"/>
</dbReference>
<dbReference type="OrthoDB" id="7631220at2"/>
<accession>A0A2N3PSI1</accession>
<sequence length="67" mass="7191">MDRTTTLLGVAAAIAIFAVCLLGERRPREFGKPRLFPYIPVMMVCLVVVIGLLAHLVALVTGRPVGS</sequence>
<evidence type="ECO:0000256" key="1">
    <source>
        <dbReference type="SAM" id="Phobius"/>
    </source>
</evidence>
<reference evidence="3" key="1">
    <citation type="submission" date="2017-12" db="EMBL/GenBank/DDBJ databases">
        <title>Draft genome sequence of Telmatospirillum siberiense 26-4b1T, an acidotolerant peatland alphaproteobacterium potentially involved in sulfur cycling.</title>
        <authorList>
            <person name="Hausmann B."/>
            <person name="Pjevac P."/>
            <person name="Schreck K."/>
            <person name="Herbold C.W."/>
            <person name="Daims H."/>
            <person name="Wagner M."/>
            <person name="Pester M."/>
            <person name="Loy A."/>
        </authorList>
    </citation>
    <scope>NUCLEOTIDE SEQUENCE [LARGE SCALE GENOMIC DNA]</scope>
    <source>
        <strain evidence="3">26-4b1</strain>
    </source>
</reference>
<proteinExistence type="predicted"/>
<keyword evidence="1" id="KW-0812">Transmembrane</keyword>
<evidence type="ECO:0000313" key="2">
    <source>
        <dbReference type="EMBL" id="PKU23367.1"/>
    </source>
</evidence>
<keyword evidence="1" id="KW-1133">Transmembrane helix</keyword>
<dbReference type="EMBL" id="PIUM01000021">
    <property type="protein sequence ID" value="PKU23367.1"/>
    <property type="molecule type" value="Genomic_DNA"/>
</dbReference>